<sequence length="279" mass="30147">MPQAPSPLIALVTGCSGGIGLALARELKSRGYQVFATARQAGDLARLQAEGFAVFGLDVNDQQQIDAMVQQLRAQHGRLDLLVNNAGYGAIGPVLDISPERLALQFQTNVFSVVAMTKAALPLLQQSRGTVLNIGSVSANLVTPFAGVYCASKAALHAISEALRMELEPLGVQVLLAVTGAVDTGFADRASQLAEQVLSEDSSWWPYRDGVRRRARASQDFPTPATEYARELVQALQIPQRQLHIRVGRGSWLLPLLKAVLPSNLLHRILKRKFGLSVH</sequence>
<organism evidence="4 5">
    <name type="scientific">Rheinheimera tilapiae</name>
    <dbReference type="NCBI Taxonomy" id="875043"/>
    <lineage>
        <taxon>Bacteria</taxon>
        <taxon>Pseudomonadati</taxon>
        <taxon>Pseudomonadota</taxon>
        <taxon>Gammaproteobacteria</taxon>
        <taxon>Chromatiales</taxon>
        <taxon>Chromatiaceae</taxon>
        <taxon>Rheinheimera</taxon>
    </lineage>
</organism>
<dbReference type="CDD" id="cd05374">
    <property type="entry name" value="17beta-HSD-like_SDR_c"/>
    <property type="match status" value="1"/>
</dbReference>
<evidence type="ECO:0000256" key="2">
    <source>
        <dbReference type="ARBA" id="ARBA00023002"/>
    </source>
</evidence>
<dbReference type="InterPro" id="IPR002347">
    <property type="entry name" value="SDR_fam"/>
</dbReference>
<dbReference type="EMBL" id="JBHLXP010000001">
    <property type="protein sequence ID" value="MFC0046941.1"/>
    <property type="molecule type" value="Genomic_DNA"/>
</dbReference>
<keyword evidence="2" id="KW-0560">Oxidoreductase</keyword>
<keyword evidence="5" id="KW-1185">Reference proteome</keyword>
<dbReference type="InterPro" id="IPR020904">
    <property type="entry name" value="Sc_DH/Rdtase_CS"/>
</dbReference>
<dbReference type="Gene3D" id="3.40.50.720">
    <property type="entry name" value="NAD(P)-binding Rossmann-like Domain"/>
    <property type="match status" value="1"/>
</dbReference>
<comment type="similarity">
    <text evidence="1 3">Belongs to the short-chain dehydrogenases/reductases (SDR) family.</text>
</comment>
<dbReference type="PANTHER" id="PTHR44169:SF6">
    <property type="entry name" value="NADPH-DEPENDENT 1-ACYLDIHYDROXYACETONE PHOSPHATE REDUCTASE"/>
    <property type="match status" value="1"/>
</dbReference>
<dbReference type="NCBIfam" id="NF004284">
    <property type="entry name" value="PRK05693.1"/>
    <property type="match status" value="1"/>
</dbReference>
<evidence type="ECO:0000256" key="1">
    <source>
        <dbReference type="ARBA" id="ARBA00006484"/>
    </source>
</evidence>
<evidence type="ECO:0000256" key="3">
    <source>
        <dbReference type="RuleBase" id="RU000363"/>
    </source>
</evidence>
<evidence type="ECO:0000313" key="4">
    <source>
        <dbReference type="EMBL" id="MFC0046941.1"/>
    </source>
</evidence>
<dbReference type="InterPro" id="IPR036291">
    <property type="entry name" value="NAD(P)-bd_dom_sf"/>
</dbReference>
<name>A0ABV6B7T5_9GAMM</name>
<dbReference type="PRINTS" id="PR00081">
    <property type="entry name" value="GDHRDH"/>
</dbReference>
<dbReference type="PANTHER" id="PTHR44169">
    <property type="entry name" value="NADPH-DEPENDENT 1-ACYLDIHYDROXYACETONE PHOSPHATE REDUCTASE"/>
    <property type="match status" value="1"/>
</dbReference>
<comment type="caution">
    <text evidence="4">The sequence shown here is derived from an EMBL/GenBank/DDBJ whole genome shotgun (WGS) entry which is preliminary data.</text>
</comment>
<dbReference type="RefSeq" id="WP_377239676.1">
    <property type="nucleotide sequence ID" value="NZ_JBHLXP010000001.1"/>
</dbReference>
<evidence type="ECO:0000313" key="5">
    <source>
        <dbReference type="Proteomes" id="UP001589813"/>
    </source>
</evidence>
<dbReference type="SUPFAM" id="SSF51735">
    <property type="entry name" value="NAD(P)-binding Rossmann-fold domains"/>
    <property type="match status" value="1"/>
</dbReference>
<dbReference type="PROSITE" id="PS00061">
    <property type="entry name" value="ADH_SHORT"/>
    <property type="match status" value="1"/>
</dbReference>
<proteinExistence type="inferred from homology"/>
<dbReference type="PRINTS" id="PR00080">
    <property type="entry name" value="SDRFAMILY"/>
</dbReference>
<dbReference type="Pfam" id="PF00106">
    <property type="entry name" value="adh_short"/>
    <property type="match status" value="1"/>
</dbReference>
<gene>
    <name evidence="4" type="ORF">ACFFJP_01395</name>
</gene>
<accession>A0ABV6B7T5</accession>
<protein>
    <submittedName>
        <fullName evidence="4">SDR family oxidoreductase</fullName>
    </submittedName>
</protein>
<dbReference type="Proteomes" id="UP001589813">
    <property type="component" value="Unassembled WGS sequence"/>
</dbReference>
<reference evidence="4 5" key="1">
    <citation type="submission" date="2024-09" db="EMBL/GenBank/DDBJ databases">
        <authorList>
            <person name="Sun Q."/>
            <person name="Mori K."/>
        </authorList>
    </citation>
    <scope>NUCLEOTIDE SEQUENCE [LARGE SCALE GENOMIC DNA]</scope>
    <source>
        <strain evidence="4 5">KCTC 23315</strain>
    </source>
</reference>